<comment type="similarity">
    <text evidence="2">Belongs to the GSP N family.</text>
</comment>
<protein>
    <recommendedName>
        <fullName evidence="3">Type II secretion system protein N</fullName>
    </recommendedName>
    <alternativeName>
        <fullName evidence="10">General secretion pathway protein N</fullName>
    </alternativeName>
</protein>
<evidence type="ECO:0000256" key="2">
    <source>
        <dbReference type="ARBA" id="ARBA00007208"/>
    </source>
</evidence>
<evidence type="ECO:0000256" key="9">
    <source>
        <dbReference type="ARBA" id="ARBA00023136"/>
    </source>
</evidence>
<sequence length="243" mass="27692">MKTWLYRGFLLLVAIMSFVFFLPASWMQYAIPKNSPIQLSQPSGRWWQGSAYLTLGSYAPTTLPQPLRWHWQWQGLPQLVWNHPTLNPQQGALSWRGSHWTLAQQSLILPATSLRAFHALFDTLSPQGDITLHWPTLKLSYPLQLRDTLTLTWQEAATSLSPIRPLGTYQLQVHPQTPQHIEIKLSSISGPLSLVGQGDWRPSSGWHFQGEAYSTEEMADSLHELLTLLGPMQNGRAQLRFPY</sequence>
<reference evidence="12" key="1">
    <citation type="journal article" date="2019" name="Int. J. Syst. Evol. Microbiol.">
        <title>The Global Catalogue of Microorganisms (GCM) 10K type strain sequencing project: providing services to taxonomists for standard genome sequencing and annotation.</title>
        <authorList>
            <consortium name="The Broad Institute Genomics Platform"/>
            <consortium name="The Broad Institute Genome Sequencing Center for Infectious Disease"/>
            <person name="Wu L."/>
            <person name="Ma J."/>
        </authorList>
    </citation>
    <scope>NUCLEOTIDE SEQUENCE [LARGE SCALE GENOMIC DNA]</scope>
    <source>
        <strain evidence="12">JCM 18423</strain>
    </source>
</reference>
<keyword evidence="8" id="KW-0653">Protein transport</keyword>
<keyword evidence="7" id="KW-0812">Transmembrane</keyword>
<organism evidence="11 12">
    <name type="scientific">Paenalcaligenes hermetiae</name>
    <dbReference type="NCBI Taxonomy" id="1157987"/>
    <lineage>
        <taxon>Bacteria</taxon>
        <taxon>Pseudomonadati</taxon>
        <taxon>Pseudomonadota</taxon>
        <taxon>Betaproteobacteria</taxon>
        <taxon>Burkholderiales</taxon>
        <taxon>Alcaligenaceae</taxon>
        <taxon>Paenalcaligenes</taxon>
    </lineage>
</organism>
<dbReference type="Pfam" id="PF01203">
    <property type="entry name" value="T2SSN"/>
    <property type="match status" value="1"/>
</dbReference>
<dbReference type="InterPro" id="IPR022792">
    <property type="entry name" value="T2SS_protein-GspN"/>
</dbReference>
<evidence type="ECO:0000256" key="4">
    <source>
        <dbReference type="ARBA" id="ARBA00022448"/>
    </source>
</evidence>
<keyword evidence="5" id="KW-1003">Cell membrane</keyword>
<keyword evidence="12" id="KW-1185">Reference proteome</keyword>
<dbReference type="EMBL" id="BAABKD010000002">
    <property type="protein sequence ID" value="GAA5086215.1"/>
    <property type="molecule type" value="Genomic_DNA"/>
</dbReference>
<keyword evidence="4" id="KW-0813">Transport</keyword>
<dbReference type="RefSeq" id="WP_300647017.1">
    <property type="nucleotide sequence ID" value="NZ_BAABKD010000002.1"/>
</dbReference>
<name>A0ABP9LZH0_9BURK</name>
<keyword evidence="9" id="KW-0472">Membrane</keyword>
<evidence type="ECO:0000256" key="6">
    <source>
        <dbReference type="ARBA" id="ARBA00022519"/>
    </source>
</evidence>
<evidence type="ECO:0000313" key="11">
    <source>
        <dbReference type="EMBL" id="GAA5086215.1"/>
    </source>
</evidence>
<dbReference type="Proteomes" id="UP001500227">
    <property type="component" value="Unassembled WGS sequence"/>
</dbReference>
<accession>A0ABP9LZH0</accession>
<evidence type="ECO:0000256" key="5">
    <source>
        <dbReference type="ARBA" id="ARBA00022475"/>
    </source>
</evidence>
<proteinExistence type="inferred from homology"/>
<evidence type="ECO:0000256" key="1">
    <source>
        <dbReference type="ARBA" id="ARBA00004533"/>
    </source>
</evidence>
<gene>
    <name evidence="11" type="ORF">GCM10023337_05650</name>
</gene>
<evidence type="ECO:0000313" key="12">
    <source>
        <dbReference type="Proteomes" id="UP001500227"/>
    </source>
</evidence>
<keyword evidence="6" id="KW-0997">Cell inner membrane</keyword>
<evidence type="ECO:0000256" key="3">
    <source>
        <dbReference type="ARBA" id="ARBA00021563"/>
    </source>
</evidence>
<evidence type="ECO:0000256" key="10">
    <source>
        <dbReference type="ARBA" id="ARBA00030772"/>
    </source>
</evidence>
<comment type="caution">
    <text evidence="11">The sequence shown here is derived from an EMBL/GenBank/DDBJ whole genome shotgun (WGS) entry which is preliminary data.</text>
</comment>
<evidence type="ECO:0000256" key="8">
    <source>
        <dbReference type="ARBA" id="ARBA00022927"/>
    </source>
</evidence>
<comment type="subcellular location">
    <subcellularLocation>
        <location evidence="1">Cell inner membrane</location>
    </subcellularLocation>
</comment>
<evidence type="ECO:0000256" key="7">
    <source>
        <dbReference type="ARBA" id="ARBA00022692"/>
    </source>
</evidence>